<evidence type="ECO:0000313" key="4">
    <source>
        <dbReference type="Proteomes" id="UP000235116"/>
    </source>
</evidence>
<sequence length="200" mass="21806">MRRNFMRCATWLVYSLVCFCTFSASAFAESPPPPDLSNLEQEAQAITQQFGKELKTVLQATIMTSGPVEAIRVCNTSAPKIAQQLAQQKGWEVGRTSHKVRNPDNAPDQWEQDTIALWQNKIARGAPVENMKASQVIVQGGVATYRYMSAIPTGGLCLNCHGTSISGPVNNALNDLYPTDQATGFIKGELRGAFSLQKAL</sequence>
<organism evidence="3 4">
    <name type="scientific">Ketobacter alkanivorans</name>
    <dbReference type="NCBI Taxonomy" id="1917421"/>
    <lineage>
        <taxon>Bacteria</taxon>
        <taxon>Pseudomonadati</taxon>
        <taxon>Pseudomonadota</taxon>
        <taxon>Gammaproteobacteria</taxon>
        <taxon>Pseudomonadales</taxon>
        <taxon>Ketobacteraceae</taxon>
        <taxon>Ketobacter</taxon>
    </lineage>
</organism>
<feature type="signal peptide" evidence="1">
    <location>
        <begin position="1"/>
        <end position="28"/>
    </location>
</feature>
<evidence type="ECO:0000313" key="3">
    <source>
        <dbReference type="EMBL" id="AUM12733.1"/>
    </source>
</evidence>
<protein>
    <recommendedName>
        <fullName evidence="2">Tll0287-like domain-containing protein</fullName>
    </recommendedName>
</protein>
<dbReference type="AlphaFoldDB" id="A0A2K9LKF0"/>
<keyword evidence="4" id="KW-1185">Reference proteome</keyword>
<evidence type="ECO:0000256" key="1">
    <source>
        <dbReference type="SAM" id="SignalP"/>
    </source>
</evidence>
<reference evidence="4" key="1">
    <citation type="submission" date="2017-08" db="EMBL/GenBank/DDBJ databases">
        <title>Direct submision.</title>
        <authorList>
            <person name="Kim S.-J."/>
            <person name="Rhee S.-K."/>
        </authorList>
    </citation>
    <scope>NUCLEOTIDE SEQUENCE [LARGE SCALE GENOMIC DNA]</scope>
    <source>
        <strain evidence="4">GI5</strain>
    </source>
</reference>
<evidence type="ECO:0000259" key="2">
    <source>
        <dbReference type="Pfam" id="PF11845"/>
    </source>
</evidence>
<dbReference type="KEGG" id="kak:Kalk_10025"/>
<dbReference type="InterPro" id="IPR021796">
    <property type="entry name" value="Tll0287-like_dom"/>
</dbReference>
<proteinExistence type="predicted"/>
<dbReference type="Proteomes" id="UP000235116">
    <property type="component" value="Chromosome"/>
</dbReference>
<name>A0A2K9LKF0_9GAMM</name>
<gene>
    <name evidence="3" type="ORF">Kalk_10025</name>
</gene>
<accession>A0A2K9LKF0</accession>
<feature type="chain" id="PRO_5015005050" description="Tll0287-like domain-containing protein" evidence="1">
    <location>
        <begin position="29"/>
        <end position="200"/>
    </location>
</feature>
<dbReference type="Pfam" id="PF11845">
    <property type="entry name" value="Tll0287-like"/>
    <property type="match status" value="1"/>
</dbReference>
<keyword evidence="1" id="KW-0732">Signal</keyword>
<dbReference type="EMBL" id="CP022684">
    <property type="protein sequence ID" value="AUM12733.1"/>
    <property type="molecule type" value="Genomic_DNA"/>
</dbReference>
<feature type="domain" description="Tll0287-like" evidence="2">
    <location>
        <begin position="41"/>
        <end position="196"/>
    </location>
</feature>